<dbReference type="PANTHER" id="PTHR35807">
    <property type="entry name" value="TRANSCRIPTIONAL REGULATOR REDD-RELATED"/>
    <property type="match status" value="1"/>
</dbReference>
<dbReference type="Gene3D" id="1.25.40.10">
    <property type="entry name" value="Tetratricopeptide repeat domain"/>
    <property type="match status" value="1"/>
</dbReference>
<dbReference type="EMBL" id="JAUSUZ010000001">
    <property type="protein sequence ID" value="MDQ0365046.1"/>
    <property type="molecule type" value="Genomic_DNA"/>
</dbReference>
<dbReference type="RefSeq" id="WP_307237165.1">
    <property type="nucleotide sequence ID" value="NZ_JAUSUZ010000001.1"/>
</dbReference>
<dbReference type="InterPro" id="IPR016032">
    <property type="entry name" value="Sig_transdc_resp-reg_C-effctor"/>
</dbReference>
<dbReference type="SUPFAM" id="SSF46894">
    <property type="entry name" value="C-terminal effector domain of the bipartite response regulators"/>
    <property type="match status" value="1"/>
</dbReference>
<evidence type="ECO:0000256" key="1">
    <source>
        <dbReference type="ARBA" id="ARBA00005820"/>
    </source>
</evidence>
<dbReference type="GO" id="GO:0006355">
    <property type="term" value="P:regulation of DNA-templated transcription"/>
    <property type="evidence" value="ECO:0007669"/>
    <property type="project" value="InterPro"/>
</dbReference>
<proteinExistence type="inferred from homology"/>
<comment type="caution">
    <text evidence="7">The sequence shown here is derived from an EMBL/GenBank/DDBJ whole genome shotgun (WGS) entry which is preliminary data.</text>
</comment>
<dbReference type="GO" id="GO:0000160">
    <property type="term" value="P:phosphorelay signal transduction system"/>
    <property type="evidence" value="ECO:0007669"/>
    <property type="project" value="InterPro"/>
</dbReference>
<dbReference type="InterPro" id="IPR011990">
    <property type="entry name" value="TPR-like_helical_dom_sf"/>
</dbReference>
<dbReference type="Proteomes" id="UP001240236">
    <property type="component" value="Unassembled WGS sequence"/>
</dbReference>
<dbReference type="InterPro" id="IPR005158">
    <property type="entry name" value="BTAD"/>
</dbReference>
<dbReference type="GO" id="GO:0003677">
    <property type="term" value="F:DNA binding"/>
    <property type="evidence" value="ECO:0007669"/>
    <property type="project" value="UniProtKB-UniRule"/>
</dbReference>
<dbReference type="CDD" id="cd15831">
    <property type="entry name" value="BTAD"/>
    <property type="match status" value="1"/>
</dbReference>
<dbReference type="Pfam" id="PF00486">
    <property type="entry name" value="Trans_reg_C"/>
    <property type="match status" value="1"/>
</dbReference>
<dbReference type="Gene3D" id="1.10.10.10">
    <property type="entry name" value="Winged helix-like DNA-binding domain superfamily/Winged helix DNA-binding domain"/>
    <property type="match status" value="1"/>
</dbReference>
<evidence type="ECO:0000313" key="8">
    <source>
        <dbReference type="Proteomes" id="UP001240236"/>
    </source>
</evidence>
<gene>
    <name evidence="7" type="ORF">J2S42_001715</name>
</gene>
<keyword evidence="4" id="KW-0804">Transcription</keyword>
<evidence type="ECO:0000256" key="5">
    <source>
        <dbReference type="PROSITE-ProRule" id="PRU01091"/>
    </source>
</evidence>
<dbReference type="InterPro" id="IPR051677">
    <property type="entry name" value="AfsR-DnrI-RedD_regulator"/>
</dbReference>
<dbReference type="SMART" id="SM01043">
    <property type="entry name" value="BTAD"/>
    <property type="match status" value="1"/>
</dbReference>
<dbReference type="InterPro" id="IPR027417">
    <property type="entry name" value="P-loop_NTPase"/>
</dbReference>
<dbReference type="InterPro" id="IPR036388">
    <property type="entry name" value="WH-like_DNA-bd_sf"/>
</dbReference>
<dbReference type="SMART" id="SM00862">
    <property type="entry name" value="Trans_reg_C"/>
    <property type="match status" value="1"/>
</dbReference>
<evidence type="ECO:0000256" key="3">
    <source>
        <dbReference type="ARBA" id="ARBA00023125"/>
    </source>
</evidence>
<organism evidence="7 8">
    <name type="scientific">Catenuloplanes indicus</name>
    <dbReference type="NCBI Taxonomy" id="137267"/>
    <lineage>
        <taxon>Bacteria</taxon>
        <taxon>Bacillati</taxon>
        <taxon>Actinomycetota</taxon>
        <taxon>Actinomycetes</taxon>
        <taxon>Micromonosporales</taxon>
        <taxon>Micromonosporaceae</taxon>
        <taxon>Catenuloplanes</taxon>
    </lineage>
</organism>
<feature type="domain" description="OmpR/PhoB-type" evidence="6">
    <location>
        <begin position="16"/>
        <end position="118"/>
    </location>
</feature>
<dbReference type="InterPro" id="IPR001867">
    <property type="entry name" value="OmpR/PhoB-type_DNA-bd"/>
</dbReference>
<sequence>MTVSDLRTAAPRSRLHMVRPAGGPEWRFAVLGRVRAWRFGREIDLGAPQQRTTLAMLLLREGAPATLDELINGLWGEDVPSAAVGTVRTYISRLRRALCPDGHNGLIVSGRGGYRLPRDRVGLDFADFRALVAEATTASAERRFADAARRLGDGLALFDGITLAGAPGPYASAQRDRIEHLRGAADEDRLAAEIELGRYAVTLADLCLRIAAEPLRERLRELQMLALWRDGRQAEALVAFHQARTVLATELGVDPGPGLRRLHAEILAGDTPVQAEARPVIRVPAQAPAPPSDFTGRAALVSRIVASLDRPGAVPVVGVAGLPGSGKTAVIGTVAQRVAHLFPDGVLHTDLGGGTATPGDVLAGWLRALGVAASAVPAALPERAALWRTTLAGRRILVTVDGAADGDADLHPLLPAAPGCAVLFTTSRLCAVAAGAEWHRVGPFTRAEALEYLGRRIGPDRVAAEPAAAAALVTARACQPLALRAVATRLAARPAWTLAEAGSRLSADDDAAELYRRLDPVRGTLDCASADVLATLAGAAGGMVTAGQVGYLLGLMEREAEAALDTLAERFLVEALQPGRYRIDHLVRRYAALRRSPDVAHRLVAMDDVSGAVA</sequence>
<evidence type="ECO:0000256" key="4">
    <source>
        <dbReference type="ARBA" id="ARBA00023163"/>
    </source>
</evidence>
<dbReference type="PROSITE" id="PS51755">
    <property type="entry name" value="OMPR_PHOB"/>
    <property type="match status" value="1"/>
</dbReference>
<dbReference type="AlphaFoldDB" id="A0AAE3VWE0"/>
<reference evidence="7 8" key="1">
    <citation type="submission" date="2023-07" db="EMBL/GenBank/DDBJ databases">
        <title>Sequencing the genomes of 1000 actinobacteria strains.</title>
        <authorList>
            <person name="Klenk H.-P."/>
        </authorList>
    </citation>
    <scope>NUCLEOTIDE SEQUENCE [LARGE SCALE GENOMIC DNA]</scope>
    <source>
        <strain evidence="7 8">DSM 44709</strain>
    </source>
</reference>
<dbReference type="PANTHER" id="PTHR35807:SF1">
    <property type="entry name" value="TRANSCRIPTIONAL REGULATOR REDD"/>
    <property type="match status" value="1"/>
</dbReference>
<keyword evidence="2" id="KW-0805">Transcription regulation</keyword>
<feature type="DNA-binding region" description="OmpR/PhoB-type" evidence="5">
    <location>
        <begin position="16"/>
        <end position="118"/>
    </location>
</feature>
<evidence type="ECO:0000259" key="6">
    <source>
        <dbReference type="PROSITE" id="PS51755"/>
    </source>
</evidence>
<name>A0AAE3VWE0_9ACTN</name>
<dbReference type="Gene3D" id="3.40.50.300">
    <property type="entry name" value="P-loop containing nucleotide triphosphate hydrolases"/>
    <property type="match status" value="1"/>
</dbReference>
<dbReference type="SUPFAM" id="SSF48452">
    <property type="entry name" value="TPR-like"/>
    <property type="match status" value="1"/>
</dbReference>
<keyword evidence="3 5" id="KW-0238">DNA-binding</keyword>
<dbReference type="SUPFAM" id="SSF52540">
    <property type="entry name" value="P-loop containing nucleoside triphosphate hydrolases"/>
    <property type="match status" value="1"/>
</dbReference>
<accession>A0AAE3VWE0</accession>
<dbReference type="Pfam" id="PF03704">
    <property type="entry name" value="BTAD"/>
    <property type="match status" value="1"/>
</dbReference>
<comment type="similarity">
    <text evidence="1">Belongs to the AfsR/DnrI/RedD regulatory family.</text>
</comment>
<evidence type="ECO:0000256" key="2">
    <source>
        <dbReference type="ARBA" id="ARBA00023015"/>
    </source>
</evidence>
<dbReference type="CDD" id="cd00383">
    <property type="entry name" value="trans_reg_C"/>
    <property type="match status" value="1"/>
</dbReference>
<keyword evidence="8" id="KW-1185">Reference proteome</keyword>
<protein>
    <submittedName>
        <fullName evidence="7">DNA-binding SARP family transcriptional activator</fullName>
    </submittedName>
</protein>
<evidence type="ECO:0000313" key="7">
    <source>
        <dbReference type="EMBL" id="MDQ0365046.1"/>
    </source>
</evidence>